<dbReference type="SUPFAM" id="SSF53790">
    <property type="entry name" value="Tetrapyrrole methylase"/>
    <property type="match status" value="1"/>
</dbReference>
<keyword evidence="12" id="KW-1185">Reference proteome</keyword>
<dbReference type="InterPro" id="IPR035996">
    <property type="entry name" value="4pyrrol_Methylase_sf"/>
</dbReference>
<evidence type="ECO:0000256" key="2">
    <source>
        <dbReference type="ARBA" id="ARBA00005879"/>
    </source>
</evidence>
<proteinExistence type="inferred from homology"/>
<dbReference type="InterPro" id="IPR000878">
    <property type="entry name" value="4pyrrol_Mease"/>
</dbReference>
<comment type="pathway">
    <text evidence="1">Cofactor biosynthesis; adenosylcobalamin biosynthesis.</text>
</comment>
<organism evidence="11 12">
    <name type="scientific">Vibrio ulleungensis</name>
    <dbReference type="NCBI Taxonomy" id="2807619"/>
    <lineage>
        <taxon>Bacteria</taxon>
        <taxon>Pseudomonadati</taxon>
        <taxon>Pseudomonadota</taxon>
        <taxon>Gammaproteobacteria</taxon>
        <taxon>Vibrionales</taxon>
        <taxon>Vibrionaceae</taxon>
        <taxon>Vibrio</taxon>
    </lineage>
</organism>
<dbReference type="CDD" id="cd11642">
    <property type="entry name" value="SUMT"/>
    <property type="match status" value="1"/>
</dbReference>
<dbReference type="PANTHER" id="PTHR45790:SF3">
    <property type="entry name" value="S-ADENOSYL-L-METHIONINE-DEPENDENT UROPORPHYRINOGEN III METHYLTRANSFERASE, CHLOROPLASTIC"/>
    <property type="match status" value="1"/>
</dbReference>
<dbReference type="RefSeq" id="WP_205158589.1">
    <property type="nucleotide sequence ID" value="NZ_JAFEUM010000004.1"/>
</dbReference>
<dbReference type="Gene3D" id="3.40.1010.10">
    <property type="entry name" value="Cobalt-precorrin-4 Transmethylase, Domain 1"/>
    <property type="match status" value="1"/>
</dbReference>
<evidence type="ECO:0000259" key="10">
    <source>
        <dbReference type="Pfam" id="PF00590"/>
    </source>
</evidence>
<evidence type="ECO:0000256" key="5">
    <source>
        <dbReference type="ARBA" id="ARBA00022679"/>
    </source>
</evidence>
<name>A0ABS2HHM1_9VIBR</name>
<dbReference type="Gene3D" id="3.30.950.10">
    <property type="entry name" value="Methyltransferase, Cobalt-precorrin-4 Transmethylase, Domain 2"/>
    <property type="match status" value="1"/>
</dbReference>
<comment type="similarity">
    <text evidence="2 9">Belongs to the precorrin methyltransferase family.</text>
</comment>
<keyword evidence="4 9" id="KW-0489">Methyltransferase</keyword>
<comment type="pathway">
    <text evidence="8">Porphyrin-containing compound metabolism; siroheme biosynthesis; precorrin-2 from uroporphyrinogen III: step 1/1.</text>
</comment>
<comment type="caution">
    <text evidence="11">The sequence shown here is derived from an EMBL/GenBank/DDBJ whole genome shotgun (WGS) entry which is preliminary data.</text>
</comment>
<evidence type="ECO:0000256" key="8">
    <source>
        <dbReference type="ARBA" id="ARBA00025705"/>
    </source>
</evidence>
<evidence type="ECO:0000256" key="3">
    <source>
        <dbReference type="ARBA" id="ARBA00012162"/>
    </source>
</evidence>
<dbReference type="GO" id="GO:0004851">
    <property type="term" value="F:uroporphyrin-III C-methyltransferase activity"/>
    <property type="evidence" value="ECO:0007669"/>
    <property type="project" value="UniProtKB-EC"/>
</dbReference>
<dbReference type="EC" id="2.1.1.107" evidence="3"/>
<keyword evidence="5 9" id="KW-0808">Transferase</keyword>
<evidence type="ECO:0000313" key="11">
    <source>
        <dbReference type="EMBL" id="MBM7037033.1"/>
    </source>
</evidence>
<dbReference type="GO" id="GO:0032259">
    <property type="term" value="P:methylation"/>
    <property type="evidence" value="ECO:0007669"/>
    <property type="project" value="UniProtKB-KW"/>
</dbReference>
<evidence type="ECO:0000256" key="4">
    <source>
        <dbReference type="ARBA" id="ARBA00022603"/>
    </source>
</evidence>
<reference evidence="11 12" key="1">
    <citation type="submission" date="2021-02" db="EMBL/GenBank/DDBJ databases">
        <authorList>
            <person name="Park J.-S."/>
        </authorList>
    </citation>
    <scope>NUCLEOTIDE SEQUENCE [LARGE SCALE GENOMIC DNA]</scope>
    <source>
        <strain evidence="11 12">188UL20-2</strain>
    </source>
</reference>
<dbReference type="PROSITE" id="PS00840">
    <property type="entry name" value="SUMT_2"/>
    <property type="match status" value="1"/>
</dbReference>
<evidence type="ECO:0000313" key="12">
    <source>
        <dbReference type="Proteomes" id="UP000809621"/>
    </source>
</evidence>
<evidence type="ECO:0000256" key="6">
    <source>
        <dbReference type="ARBA" id="ARBA00022691"/>
    </source>
</evidence>
<dbReference type="PANTHER" id="PTHR45790">
    <property type="entry name" value="SIROHEME SYNTHASE-RELATED"/>
    <property type="match status" value="1"/>
</dbReference>
<accession>A0ABS2HHM1</accession>
<dbReference type="InterPro" id="IPR003043">
    <property type="entry name" value="Uropor_MeTrfase_CS"/>
</dbReference>
<dbReference type="Proteomes" id="UP000809621">
    <property type="component" value="Unassembled WGS sequence"/>
</dbReference>
<keyword evidence="7" id="KW-0627">Porphyrin biosynthesis</keyword>
<dbReference type="PROSITE" id="PS00839">
    <property type="entry name" value="SUMT_1"/>
    <property type="match status" value="1"/>
</dbReference>
<evidence type="ECO:0000256" key="7">
    <source>
        <dbReference type="ARBA" id="ARBA00023244"/>
    </source>
</evidence>
<dbReference type="EMBL" id="JAFEUM010000004">
    <property type="protein sequence ID" value="MBM7037033.1"/>
    <property type="molecule type" value="Genomic_DNA"/>
</dbReference>
<dbReference type="Pfam" id="PF00590">
    <property type="entry name" value="TP_methylase"/>
    <property type="match status" value="1"/>
</dbReference>
<dbReference type="NCBIfam" id="TIGR01469">
    <property type="entry name" value="cobA_cysG_Cterm"/>
    <property type="match status" value="1"/>
</dbReference>
<sequence>MNKQSTANYSQFGHTIGNVSLVGAGPGDPDLLTIKALRTIQQADVIVFDNLVSKAIRELFPIDTPTIYVGKSKACHSATQDEINQILVTLSYQGKKVCRLKGGDAFVFGRGGEEMLELLTAGVDVDVVPGITAASGCTTYADIPLTHRGLTQGCTFITAHAGKELEHNWQALAQLNQTLVVYMGVSKCELVMEALIGHGLDSLTPAAFIEKGCTSEQRTLIGTLGSLSDLRDKNNVVSPALIVIGETVAVAGQVDQLRQQMLESVEPLPLTA</sequence>
<dbReference type="NCBIfam" id="NF004790">
    <property type="entry name" value="PRK06136.1"/>
    <property type="match status" value="1"/>
</dbReference>
<gene>
    <name evidence="11" type="primary">cobA</name>
    <name evidence="11" type="ORF">JQC93_11525</name>
</gene>
<dbReference type="InterPro" id="IPR006366">
    <property type="entry name" value="CobA/CysG_C"/>
</dbReference>
<dbReference type="InterPro" id="IPR014777">
    <property type="entry name" value="4pyrrole_Mease_sub1"/>
</dbReference>
<dbReference type="InterPro" id="IPR050161">
    <property type="entry name" value="Siro_Cobalamin_biosynth"/>
</dbReference>
<protein>
    <recommendedName>
        <fullName evidence="3">uroporphyrinogen-III C-methyltransferase</fullName>
        <ecNumber evidence="3">2.1.1.107</ecNumber>
    </recommendedName>
</protein>
<feature type="domain" description="Tetrapyrrole methylase" evidence="10">
    <location>
        <begin position="19"/>
        <end position="227"/>
    </location>
</feature>
<keyword evidence="6" id="KW-0949">S-adenosyl-L-methionine</keyword>
<evidence type="ECO:0000256" key="9">
    <source>
        <dbReference type="RuleBase" id="RU003960"/>
    </source>
</evidence>
<evidence type="ECO:0000256" key="1">
    <source>
        <dbReference type="ARBA" id="ARBA00004953"/>
    </source>
</evidence>
<dbReference type="InterPro" id="IPR014776">
    <property type="entry name" value="4pyrrole_Mease_sub2"/>
</dbReference>